<keyword evidence="3" id="KW-0732">Signal</keyword>
<feature type="chain" id="PRO_5034119041" evidence="3">
    <location>
        <begin position="22"/>
        <end position="292"/>
    </location>
</feature>
<dbReference type="Gene3D" id="3.40.50.1820">
    <property type="entry name" value="alpha/beta hydrolase"/>
    <property type="match status" value="1"/>
</dbReference>
<dbReference type="SMART" id="SM01110">
    <property type="entry name" value="Cutinase"/>
    <property type="match status" value="1"/>
</dbReference>
<dbReference type="AlphaFoldDB" id="A0A8H3WH12"/>
<gene>
    <name evidence="4" type="ORF">GQ607_008522</name>
</gene>
<organism evidence="4 5">
    <name type="scientific">Colletotrichum asianum</name>
    <dbReference type="NCBI Taxonomy" id="702518"/>
    <lineage>
        <taxon>Eukaryota</taxon>
        <taxon>Fungi</taxon>
        <taxon>Dikarya</taxon>
        <taxon>Ascomycota</taxon>
        <taxon>Pezizomycotina</taxon>
        <taxon>Sordariomycetes</taxon>
        <taxon>Hypocreomycetidae</taxon>
        <taxon>Glomerellales</taxon>
        <taxon>Glomerellaceae</taxon>
        <taxon>Colletotrichum</taxon>
        <taxon>Colletotrichum gloeosporioides species complex</taxon>
    </lineage>
</organism>
<dbReference type="InterPro" id="IPR000675">
    <property type="entry name" value="Cutinase/axe"/>
</dbReference>
<evidence type="ECO:0000256" key="3">
    <source>
        <dbReference type="SAM" id="SignalP"/>
    </source>
</evidence>
<keyword evidence="1" id="KW-0378">Hydrolase</keyword>
<name>A0A8H3WH12_9PEZI</name>
<keyword evidence="5" id="KW-1185">Reference proteome</keyword>
<dbReference type="Proteomes" id="UP000434172">
    <property type="component" value="Unassembled WGS sequence"/>
</dbReference>
<keyword evidence="2" id="KW-1015">Disulfide bond</keyword>
<dbReference type="PANTHER" id="PTHR33630:SF9">
    <property type="entry name" value="CUTINASE 4"/>
    <property type="match status" value="1"/>
</dbReference>
<sequence length="292" mass="30105">MRSTTRTTAAIAGLFAASAAAQNSTSTCASGVHLIVARGSNEPAGVGRIGSVANGVVAAIPGSQIEPLDYPATFDNYSISVEDGDIAMNLALTAYSSRCPDSKVALLGYSQGAQVTGDTLCGGSVDEDAGEALDLEFNHTAPIASSIVDQSGMYIKAHEELVRLIAVILFGDPTHTANSTWNRGTSTRDGIFPRDNTTACQQYASKIASWCDTGDVYCDIGNNTKVHGSYFGNYTDDAVEFVVAQFNASKTNSTSPSATPTPTTVPASGAGATGPGMLMSMAGLTMLAAFLM</sequence>
<accession>A0A8H3WH12</accession>
<protein>
    <submittedName>
        <fullName evidence="4">Cutinase</fullName>
    </submittedName>
</protein>
<evidence type="ECO:0000256" key="2">
    <source>
        <dbReference type="ARBA" id="ARBA00023157"/>
    </source>
</evidence>
<feature type="signal peptide" evidence="3">
    <location>
        <begin position="1"/>
        <end position="21"/>
    </location>
</feature>
<dbReference type="InterPro" id="IPR029058">
    <property type="entry name" value="AB_hydrolase_fold"/>
</dbReference>
<dbReference type="SUPFAM" id="SSF53474">
    <property type="entry name" value="alpha/beta-Hydrolases"/>
    <property type="match status" value="1"/>
</dbReference>
<dbReference type="EMBL" id="WOWK01000045">
    <property type="protein sequence ID" value="KAF0324348.1"/>
    <property type="molecule type" value="Genomic_DNA"/>
</dbReference>
<dbReference type="PANTHER" id="PTHR33630">
    <property type="entry name" value="CUTINASE RV1984C-RELATED-RELATED"/>
    <property type="match status" value="1"/>
</dbReference>
<evidence type="ECO:0000256" key="1">
    <source>
        <dbReference type="ARBA" id="ARBA00022801"/>
    </source>
</evidence>
<evidence type="ECO:0000313" key="5">
    <source>
        <dbReference type="Proteomes" id="UP000434172"/>
    </source>
</evidence>
<dbReference type="GO" id="GO:0052689">
    <property type="term" value="F:carboxylic ester hydrolase activity"/>
    <property type="evidence" value="ECO:0007669"/>
    <property type="project" value="UniProtKB-ARBA"/>
</dbReference>
<dbReference type="OrthoDB" id="2586582at2759"/>
<evidence type="ECO:0000313" key="4">
    <source>
        <dbReference type="EMBL" id="KAF0324348.1"/>
    </source>
</evidence>
<dbReference type="Pfam" id="PF01083">
    <property type="entry name" value="Cutinase"/>
    <property type="match status" value="1"/>
</dbReference>
<comment type="caution">
    <text evidence="4">The sequence shown here is derived from an EMBL/GenBank/DDBJ whole genome shotgun (WGS) entry which is preliminary data.</text>
</comment>
<reference evidence="4 5" key="1">
    <citation type="submission" date="2019-12" db="EMBL/GenBank/DDBJ databases">
        <title>A genome sequence resource for the geographically widespread anthracnose pathogen Colletotrichum asianum.</title>
        <authorList>
            <person name="Meng Y."/>
        </authorList>
    </citation>
    <scope>NUCLEOTIDE SEQUENCE [LARGE SCALE GENOMIC DNA]</scope>
    <source>
        <strain evidence="4 5">ICMP 18580</strain>
    </source>
</reference>
<proteinExistence type="predicted"/>